<dbReference type="InterPro" id="IPR022764">
    <property type="entry name" value="Peptidase_S54_rhomboid_dom"/>
</dbReference>
<accession>A0A6A6DB79</accession>
<feature type="transmembrane region" description="Helical" evidence="7">
    <location>
        <begin position="141"/>
        <end position="160"/>
    </location>
</feature>
<organism evidence="9 10">
    <name type="scientific">Zopfia rhizophila CBS 207.26</name>
    <dbReference type="NCBI Taxonomy" id="1314779"/>
    <lineage>
        <taxon>Eukaryota</taxon>
        <taxon>Fungi</taxon>
        <taxon>Dikarya</taxon>
        <taxon>Ascomycota</taxon>
        <taxon>Pezizomycotina</taxon>
        <taxon>Dothideomycetes</taxon>
        <taxon>Dothideomycetes incertae sedis</taxon>
        <taxon>Zopfiaceae</taxon>
        <taxon>Zopfia</taxon>
    </lineage>
</organism>
<dbReference type="GO" id="GO:0004252">
    <property type="term" value="F:serine-type endopeptidase activity"/>
    <property type="evidence" value="ECO:0007669"/>
    <property type="project" value="InterPro"/>
</dbReference>
<dbReference type="EMBL" id="ML994729">
    <property type="protein sequence ID" value="KAF2175562.1"/>
    <property type="molecule type" value="Genomic_DNA"/>
</dbReference>
<evidence type="ECO:0000256" key="6">
    <source>
        <dbReference type="ARBA" id="ARBA00023136"/>
    </source>
</evidence>
<dbReference type="GO" id="GO:0016020">
    <property type="term" value="C:membrane"/>
    <property type="evidence" value="ECO:0007669"/>
    <property type="project" value="UniProtKB-SubCell"/>
</dbReference>
<evidence type="ECO:0000256" key="5">
    <source>
        <dbReference type="ARBA" id="ARBA00022989"/>
    </source>
</evidence>
<comment type="similarity">
    <text evidence="2">Belongs to the peptidase S54 family.</text>
</comment>
<evidence type="ECO:0000259" key="8">
    <source>
        <dbReference type="Pfam" id="PF01694"/>
    </source>
</evidence>
<comment type="subcellular location">
    <subcellularLocation>
        <location evidence="1">Membrane</location>
        <topology evidence="1">Multi-pass membrane protein</topology>
    </subcellularLocation>
</comment>
<feature type="transmembrane region" description="Helical" evidence="7">
    <location>
        <begin position="202"/>
        <end position="222"/>
    </location>
</feature>
<dbReference type="Proteomes" id="UP000800200">
    <property type="component" value="Unassembled WGS sequence"/>
</dbReference>
<dbReference type="AlphaFoldDB" id="A0A6A6DB79"/>
<dbReference type="InterPro" id="IPR050925">
    <property type="entry name" value="Rhomboid_protease_S54"/>
</dbReference>
<sequence length="276" mass="30740">MLSFLHRPAVRSRGLSSAFSPVFRTTPAPTYRPLVRRPLSYSWTPRTHKINNRILKAVIGLNVGVYIYSFYTKEEARQGQPSRYIDYFQNFTLGLDTIREGRWWTMLTCNYAHSNLIHLGCNMFSMHFVGSLIAETPGVTPVRFLILILGSGLCGSIGYIAHQVSGVSAPGSDHRIRRGLGFSGVVTGFVAASACLWPSQGVAVFGIIPMPLWLLAIGYVAYDGYYLDHRREGNTNVAHAGHLGGMAFGLVYYLLSLRRNRAVIWKAMKTNKSLGY</sequence>
<keyword evidence="5 7" id="KW-1133">Transmembrane helix</keyword>
<evidence type="ECO:0000313" key="9">
    <source>
        <dbReference type="EMBL" id="KAF2175562.1"/>
    </source>
</evidence>
<dbReference type="OrthoDB" id="418595at2759"/>
<evidence type="ECO:0000256" key="3">
    <source>
        <dbReference type="ARBA" id="ARBA00022692"/>
    </source>
</evidence>
<evidence type="ECO:0000256" key="7">
    <source>
        <dbReference type="SAM" id="Phobius"/>
    </source>
</evidence>
<protein>
    <recommendedName>
        <fullName evidence="8">Peptidase S54 rhomboid domain-containing protein</fullName>
    </recommendedName>
</protein>
<dbReference type="SUPFAM" id="SSF144091">
    <property type="entry name" value="Rhomboid-like"/>
    <property type="match status" value="1"/>
</dbReference>
<evidence type="ECO:0000313" key="10">
    <source>
        <dbReference type="Proteomes" id="UP000800200"/>
    </source>
</evidence>
<reference evidence="9" key="1">
    <citation type="journal article" date="2020" name="Stud. Mycol.">
        <title>101 Dothideomycetes genomes: a test case for predicting lifestyles and emergence of pathogens.</title>
        <authorList>
            <person name="Haridas S."/>
            <person name="Albert R."/>
            <person name="Binder M."/>
            <person name="Bloem J."/>
            <person name="Labutti K."/>
            <person name="Salamov A."/>
            <person name="Andreopoulos B."/>
            <person name="Baker S."/>
            <person name="Barry K."/>
            <person name="Bills G."/>
            <person name="Bluhm B."/>
            <person name="Cannon C."/>
            <person name="Castanera R."/>
            <person name="Culley D."/>
            <person name="Daum C."/>
            <person name="Ezra D."/>
            <person name="Gonzalez J."/>
            <person name="Henrissat B."/>
            <person name="Kuo A."/>
            <person name="Liang C."/>
            <person name="Lipzen A."/>
            <person name="Lutzoni F."/>
            <person name="Magnuson J."/>
            <person name="Mondo S."/>
            <person name="Nolan M."/>
            <person name="Ohm R."/>
            <person name="Pangilinan J."/>
            <person name="Park H.-J."/>
            <person name="Ramirez L."/>
            <person name="Alfaro M."/>
            <person name="Sun H."/>
            <person name="Tritt A."/>
            <person name="Yoshinaga Y."/>
            <person name="Zwiers L.-H."/>
            <person name="Turgeon B."/>
            <person name="Goodwin S."/>
            <person name="Spatafora J."/>
            <person name="Crous P."/>
            <person name="Grigoriev I."/>
        </authorList>
    </citation>
    <scope>NUCLEOTIDE SEQUENCE</scope>
    <source>
        <strain evidence="9">CBS 207.26</strain>
    </source>
</reference>
<keyword evidence="4" id="KW-0378">Hydrolase</keyword>
<keyword evidence="6 7" id="KW-0472">Membrane</keyword>
<keyword evidence="3 7" id="KW-0812">Transmembrane</keyword>
<feature type="domain" description="Peptidase S54 rhomboid" evidence="8">
    <location>
        <begin position="101"/>
        <end position="258"/>
    </location>
</feature>
<feature type="transmembrane region" description="Helical" evidence="7">
    <location>
        <begin position="180"/>
        <end position="197"/>
    </location>
</feature>
<dbReference type="Gene3D" id="1.20.1540.10">
    <property type="entry name" value="Rhomboid-like"/>
    <property type="match status" value="1"/>
</dbReference>
<dbReference type="PANTHER" id="PTHR43731:SF14">
    <property type="entry name" value="PRESENILIN-ASSOCIATED RHOMBOID-LIKE PROTEIN, MITOCHONDRIAL"/>
    <property type="match status" value="1"/>
</dbReference>
<gene>
    <name evidence="9" type="ORF">K469DRAFT_756166</name>
</gene>
<evidence type="ECO:0000256" key="4">
    <source>
        <dbReference type="ARBA" id="ARBA00022801"/>
    </source>
</evidence>
<name>A0A6A6DB79_9PEZI</name>
<evidence type="ECO:0000256" key="1">
    <source>
        <dbReference type="ARBA" id="ARBA00004141"/>
    </source>
</evidence>
<evidence type="ECO:0000256" key="2">
    <source>
        <dbReference type="ARBA" id="ARBA00009045"/>
    </source>
</evidence>
<feature type="transmembrane region" description="Helical" evidence="7">
    <location>
        <begin position="237"/>
        <end position="255"/>
    </location>
</feature>
<dbReference type="Pfam" id="PF01694">
    <property type="entry name" value="Rhomboid"/>
    <property type="match status" value="1"/>
</dbReference>
<dbReference type="PANTHER" id="PTHR43731">
    <property type="entry name" value="RHOMBOID PROTEASE"/>
    <property type="match status" value="1"/>
</dbReference>
<proteinExistence type="inferred from homology"/>
<dbReference type="InterPro" id="IPR035952">
    <property type="entry name" value="Rhomboid-like_sf"/>
</dbReference>
<keyword evidence="10" id="KW-1185">Reference proteome</keyword>